<dbReference type="Gene3D" id="3.40.50.300">
    <property type="entry name" value="P-loop containing nucleotide triphosphate hydrolases"/>
    <property type="match status" value="1"/>
</dbReference>
<dbReference type="EMBL" id="JMSN01000062">
    <property type="protein sequence ID" value="KDN43308.1"/>
    <property type="molecule type" value="Genomic_DNA"/>
</dbReference>
<feature type="compositionally biased region" description="Polar residues" evidence="9">
    <location>
        <begin position="60"/>
        <end position="83"/>
    </location>
</feature>
<proteinExistence type="inferred from homology"/>
<evidence type="ECO:0000256" key="3">
    <source>
        <dbReference type="ARBA" id="ARBA00022741"/>
    </source>
</evidence>
<evidence type="ECO:0000256" key="6">
    <source>
        <dbReference type="ARBA" id="ARBA00023254"/>
    </source>
</evidence>
<dbReference type="GO" id="GO:0005634">
    <property type="term" value="C:nucleus"/>
    <property type="evidence" value="ECO:0007669"/>
    <property type="project" value="TreeGrafter"/>
</dbReference>
<dbReference type="InterPro" id="IPR027417">
    <property type="entry name" value="P-loop_NTPase"/>
</dbReference>
<dbReference type="STRING" id="1037660.A0A066VSQ6"/>
<dbReference type="InterPro" id="IPR036187">
    <property type="entry name" value="DNA_mismatch_repair_MutS_sf"/>
</dbReference>
<keyword evidence="3" id="KW-0547">Nucleotide-binding</keyword>
<evidence type="ECO:0000256" key="5">
    <source>
        <dbReference type="ARBA" id="ARBA00023125"/>
    </source>
</evidence>
<evidence type="ECO:0000256" key="4">
    <source>
        <dbReference type="ARBA" id="ARBA00022840"/>
    </source>
</evidence>
<feature type="compositionally biased region" description="Low complexity" evidence="9">
    <location>
        <begin position="131"/>
        <end position="152"/>
    </location>
</feature>
<evidence type="ECO:0000313" key="11">
    <source>
        <dbReference type="EMBL" id="KDN43308.1"/>
    </source>
</evidence>
<evidence type="ECO:0000259" key="10">
    <source>
        <dbReference type="PROSITE" id="PS00486"/>
    </source>
</evidence>
<dbReference type="PANTHER" id="PTHR11361">
    <property type="entry name" value="DNA MISMATCH REPAIR PROTEIN MUTS FAMILY MEMBER"/>
    <property type="match status" value="1"/>
</dbReference>
<dbReference type="GO" id="GO:0030983">
    <property type="term" value="F:mismatched DNA binding"/>
    <property type="evidence" value="ECO:0007669"/>
    <property type="project" value="InterPro"/>
</dbReference>
<name>A0A066VSQ6_TILAU</name>
<keyword evidence="4" id="KW-0067">ATP-binding</keyword>
<dbReference type="PANTHER" id="PTHR11361:SF21">
    <property type="entry name" value="MUTS PROTEIN HOMOLOG 4"/>
    <property type="match status" value="1"/>
</dbReference>
<dbReference type="Gene3D" id="1.10.1420.10">
    <property type="match status" value="2"/>
</dbReference>
<dbReference type="GO" id="GO:0007131">
    <property type="term" value="P:reciprocal meiotic recombination"/>
    <property type="evidence" value="ECO:0007669"/>
    <property type="project" value="TreeGrafter"/>
</dbReference>
<dbReference type="Gene3D" id="3.30.420.110">
    <property type="entry name" value="MutS, connector domain"/>
    <property type="match status" value="1"/>
</dbReference>
<comment type="caution">
    <text evidence="11">The sequence shown here is derived from an EMBL/GenBank/DDBJ whole genome shotgun (WGS) entry which is preliminary data.</text>
</comment>
<reference evidence="11 12" key="1">
    <citation type="submission" date="2014-05" db="EMBL/GenBank/DDBJ databases">
        <title>Draft genome sequence of a rare smut relative, Tilletiaria anomala UBC 951.</title>
        <authorList>
            <consortium name="DOE Joint Genome Institute"/>
            <person name="Toome M."/>
            <person name="Kuo A."/>
            <person name="Henrissat B."/>
            <person name="Lipzen A."/>
            <person name="Tritt A."/>
            <person name="Yoshinaga Y."/>
            <person name="Zane M."/>
            <person name="Barry K."/>
            <person name="Grigoriev I.V."/>
            <person name="Spatafora J.W."/>
            <person name="Aimea M.C."/>
        </authorList>
    </citation>
    <scope>NUCLEOTIDE SEQUENCE [LARGE SCALE GENOMIC DNA]</scope>
    <source>
        <strain evidence="11 12">UBC 951</strain>
    </source>
</reference>
<dbReference type="SUPFAM" id="SSF52540">
    <property type="entry name" value="P-loop containing nucleoside triphosphate hydrolases"/>
    <property type="match status" value="1"/>
</dbReference>
<gene>
    <name evidence="11" type="ORF">K437DRAFT_257515</name>
</gene>
<dbReference type="PROSITE" id="PS00486">
    <property type="entry name" value="DNA_MISMATCH_REPAIR_2"/>
    <property type="match status" value="1"/>
</dbReference>
<evidence type="ECO:0000256" key="8">
    <source>
        <dbReference type="ARBA" id="ARBA00073774"/>
    </source>
</evidence>
<dbReference type="HOGENOM" id="CLU_002472_7_3_1"/>
<protein>
    <recommendedName>
        <fullName evidence="2 8">DNA mismatch repair protein MSH3</fullName>
    </recommendedName>
    <alternativeName>
        <fullName evidence="2 8">DNA mismatch repair protein MSH3</fullName>
    </alternativeName>
</protein>
<comment type="similarity">
    <text evidence="1">Belongs to the DNA mismatch repair MutS family.</text>
</comment>
<organism evidence="11 12">
    <name type="scientific">Tilletiaria anomala (strain ATCC 24038 / CBS 436.72 / UBC 951)</name>
    <dbReference type="NCBI Taxonomy" id="1037660"/>
    <lineage>
        <taxon>Eukaryota</taxon>
        <taxon>Fungi</taxon>
        <taxon>Dikarya</taxon>
        <taxon>Basidiomycota</taxon>
        <taxon>Ustilaginomycotina</taxon>
        <taxon>Exobasidiomycetes</taxon>
        <taxon>Georgefischeriales</taxon>
        <taxon>Tilletiariaceae</taxon>
        <taxon>Tilletiaria</taxon>
    </lineage>
</organism>
<dbReference type="InterPro" id="IPR007696">
    <property type="entry name" value="DNA_mismatch_repair_MutS_core"/>
</dbReference>
<dbReference type="SUPFAM" id="SSF53150">
    <property type="entry name" value="DNA repair protein MutS, domain II"/>
    <property type="match status" value="1"/>
</dbReference>
<evidence type="ECO:0000256" key="1">
    <source>
        <dbReference type="ARBA" id="ARBA00006271"/>
    </source>
</evidence>
<feature type="region of interest" description="Disordered" evidence="9">
    <location>
        <begin position="25"/>
        <end position="87"/>
    </location>
</feature>
<dbReference type="GeneID" id="25264717"/>
<dbReference type="GO" id="GO:0140664">
    <property type="term" value="F:ATP-dependent DNA damage sensor activity"/>
    <property type="evidence" value="ECO:0007669"/>
    <property type="project" value="InterPro"/>
</dbReference>
<dbReference type="Proteomes" id="UP000027361">
    <property type="component" value="Unassembled WGS sequence"/>
</dbReference>
<comment type="subunit">
    <text evidence="7">Heterodimer consisting of MSH2-MSH3 (MutS beta). Forms a ternary complex with MutL alpha (MLH1-PMS1).</text>
</comment>
<dbReference type="SMART" id="SM00534">
    <property type="entry name" value="MUTSac"/>
    <property type="match status" value="1"/>
</dbReference>
<dbReference type="Pfam" id="PF00488">
    <property type="entry name" value="MutS_V"/>
    <property type="match status" value="1"/>
</dbReference>
<dbReference type="OMA" id="VAKMMGC"/>
<evidence type="ECO:0000256" key="2">
    <source>
        <dbReference type="ARBA" id="ARBA00022151"/>
    </source>
</evidence>
<evidence type="ECO:0000256" key="9">
    <source>
        <dbReference type="SAM" id="MobiDB-lite"/>
    </source>
</evidence>
<dbReference type="GO" id="GO:0005524">
    <property type="term" value="F:ATP binding"/>
    <property type="evidence" value="ECO:0007669"/>
    <property type="project" value="UniProtKB-KW"/>
</dbReference>
<dbReference type="AlphaFoldDB" id="A0A066VSQ6"/>
<accession>A0A066VSQ6</accession>
<keyword evidence="5" id="KW-0238">DNA-binding</keyword>
<keyword evidence="6" id="KW-0469">Meiosis</keyword>
<dbReference type="InterPro" id="IPR000432">
    <property type="entry name" value="DNA_mismatch_repair_MutS_C"/>
</dbReference>
<evidence type="ECO:0000256" key="7">
    <source>
        <dbReference type="ARBA" id="ARBA00025902"/>
    </source>
</evidence>
<dbReference type="InterPro" id="IPR036678">
    <property type="entry name" value="MutS_con_dom_sf"/>
</dbReference>
<dbReference type="InterPro" id="IPR045076">
    <property type="entry name" value="MutS"/>
</dbReference>
<feature type="region of interest" description="Disordered" evidence="9">
    <location>
        <begin position="121"/>
        <end position="162"/>
    </location>
</feature>
<feature type="domain" description="DNA mismatch repair proteins mutS family" evidence="10">
    <location>
        <begin position="866"/>
        <end position="882"/>
    </location>
</feature>
<evidence type="ECO:0000313" key="12">
    <source>
        <dbReference type="Proteomes" id="UP000027361"/>
    </source>
</evidence>
<dbReference type="OrthoDB" id="276261at2759"/>
<keyword evidence="12" id="KW-1185">Reference proteome</keyword>
<dbReference type="GO" id="GO:0006298">
    <property type="term" value="P:mismatch repair"/>
    <property type="evidence" value="ECO:0007669"/>
    <property type="project" value="InterPro"/>
</dbReference>
<dbReference type="SUPFAM" id="SSF48334">
    <property type="entry name" value="DNA repair protein MutS, domain III"/>
    <property type="match status" value="1"/>
</dbReference>
<dbReference type="Pfam" id="PF05192">
    <property type="entry name" value="MutS_III"/>
    <property type="match status" value="1"/>
</dbReference>
<dbReference type="FunFam" id="3.40.50.300:FF:000870">
    <property type="entry name" value="MutS protein homolog 4"/>
    <property type="match status" value="1"/>
</dbReference>
<dbReference type="RefSeq" id="XP_013242327.1">
    <property type="nucleotide sequence ID" value="XM_013386873.1"/>
</dbReference>
<dbReference type="SMART" id="SM00533">
    <property type="entry name" value="MUTSd"/>
    <property type="match status" value="1"/>
</dbReference>
<sequence>MSSESPYVPVSDTLAMPFMQHSSFITRNQDMAPSNKFDERPSSPSLPALSERITRAETRVSPSQSLLHRQSTLVNDEQGSLDDSAQDVESAAHIELNTDGYDADGAQKKAEAPLGLVRSSSSFMSGPNRVPPSLKASLPLPAAPNGPANLTPRNPLKLPPHMHTLGSLPQTGRSMSRPQTGVSSCYMRPRTALTSYVEQDGLYLAAVLESQGIHREVGVAVVNQDTGVCVLTQLTDTPTYSKTIQHLRLHPPCRILVPTSTATASLFFQRPDQSTQYAGNNKSALVTALEDAFAMQVTPLARKYWKHEEGAKYLERVLADDVSDRVHPDLPSDSENTTIGISAKARRTEMSSTVGSNSRAAILTAVSARYYALAAISALFRYIEAFESRLLFAHSIRVRWQGLAGTLSIDFETARALELVQNATSTKASAHASLLGIMMPNKARCTPMTRRLLRMNILQPLTDAEILEARLDAIEELLEEDPSMRALDKALAPLRADELDIDQIAHRLVSQKGTQGPIAAANPNPAVTEMRIALVLKLKTWLRALSSVRIGLKSCQSALLTTIARFLELKELDEIAQKIEEVINPELSLEKGGMAKTNARVYAVQANQNPLLDVARQTYKENIQDILELCSSYSDQYDLPFVIKHTNGGAFILEVRSQECTPDDFPSDVFLNLVRFKNGKGYSMTTLELKKRNRRLKSSYEEVLLLSDAVIDELRNSIVKEVACLYKASEALAILDLIVMFADTAGTYNYTRPEFCSAFVIKGGRHPILDRTRAVPNDVYVSDSSRFQIITGPNMSGKSTYLRSIGLLTIMGLVGSYVPADYASFNSPDALLACLTVGENIEQNLSAFAAEMQNCASMLTLATDKSIILIDELGRGTSHQEGFGIVYSIAESLIQRKSTVFFATHFLDMASILNAQPTVTLKHLQVVVGNNEQSRSLTFKHKVVAGQAKSEHIALDLALTVGLPPELVARTRRYSEQLEALARKGEDDKERFQMIKRRKEIYKVVAQLKQIYDTSQLSEQELGEQLTYLQTQTVQNLHRTFVTDEEPSD</sequence>
<dbReference type="InParanoid" id="A0A066VSQ6"/>